<dbReference type="EMBL" id="FNBA01000001">
    <property type="protein sequence ID" value="SDE52693.1"/>
    <property type="molecule type" value="Genomic_DNA"/>
</dbReference>
<dbReference type="Proteomes" id="UP000199321">
    <property type="component" value="Unassembled WGS sequence"/>
</dbReference>
<accession>A0A1G7DMJ0</accession>
<reference evidence="2 3" key="1">
    <citation type="submission" date="2016-10" db="EMBL/GenBank/DDBJ databases">
        <authorList>
            <person name="de Groot N.N."/>
        </authorList>
    </citation>
    <scope>NUCLEOTIDE SEQUENCE [LARGE SCALE GENOMIC DNA]</scope>
    <source>
        <strain evidence="2 3">DSM 16195</strain>
    </source>
</reference>
<evidence type="ECO:0000256" key="1">
    <source>
        <dbReference type="SAM" id="Coils"/>
    </source>
</evidence>
<dbReference type="AlphaFoldDB" id="A0A1G7DMJ0"/>
<feature type="coiled-coil region" evidence="1">
    <location>
        <begin position="25"/>
        <end position="55"/>
    </location>
</feature>
<organism evidence="2 3">
    <name type="scientific">Ulvibacter litoralis</name>
    <dbReference type="NCBI Taxonomy" id="227084"/>
    <lineage>
        <taxon>Bacteria</taxon>
        <taxon>Pseudomonadati</taxon>
        <taxon>Bacteroidota</taxon>
        <taxon>Flavobacteriia</taxon>
        <taxon>Flavobacteriales</taxon>
        <taxon>Flavobacteriaceae</taxon>
        <taxon>Ulvibacter</taxon>
    </lineage>
</organism>
<gene>
    <name evidence="2" type="ORF">SAMN05421855_1011067</name>
</gene>
<keyword evidence="1" id="KW-0175">Coiled coil</keyword>
<protein>
    <recommendedName>
        <fullName evidence="4">Lipoprotein</fullName>
    </recommendedName>
</protein>
<keyword evidence="3" id="KW-1185">Reference proteome</keyword>
<evidence type="ECO:0000313" key="3">
    <source>
        <dbReference type="Proteomes" id="UP000199321"/>
    </source>
</evidence>
<dbReference type="PROSITE" id="PS51257">
    <property type="entry name" value="PROKAR_LIPOPROTEIN"/>
    <property type="match status" value="1"/>
</dbReference>
<dbReference type="STRING" id="227084.SAMN05421855_1011067"/>
<dbReference type="RefSeq" id="WP_093141450.1">
    <property type="nucleotide sequence ID" value="NZ_BMWO01000001.1"/>
</dbReference>
<sequence length="200" mass="22576">MKKIIFTLVSVLLFVACDNPVSKKIKEAKENVSNTTEAVKELNNMQEDLMELQKIEPLTNEELKEWLPDDINGMKRIAFKAGQMGMVQIASIEGTYATEDKSKKFKIEVIDGAGQMGAAATAGMRMLFSQEFEEETETKMRRTVKKNGVKAIEEYRKNNNSTTIELMQNNRFYLKATGTNMDVDETWDAIDEIDADDLGA</sequence>
<evidence type="ECO:0008006" key="4">
    <source>
        <dbReference type="Google" id="ProtNLM"/>
    </source>
</evidence>
<proteinExistence type="predicted"/>
<name>A0A1G7DMJ0_9FLAO</name>
<dbReference type="OrthoDB" id="1257726at2"/>
<evidence type="ECO:0000313" key="2">
    <source>
        <dbReference type="EMBL" id="SDE52693.1"/>
    </source>
</evidence>